<dbReference type="InterPro" id="IPR058148">
    <property type="entry name" value="M949_RS01915-like_dom"/>
</dbReference>
<dbReference type="NCBIfam" id="NF046077">
    <property type="entry name" value="LPS_M949_RS01915"/>
    <property type="match status" value="1"/>
</dbReference>
<proteinExistence type="predicted"/>
<name>A0ABY2WGL9_9FLAO</name>
<comment type="caution">
    <text evidence="1">The sequence shown here is derived from an EMBL/GenBank/DDBJ whole genome shotgun (WGS) entry which is preliminary data.</text>
</comment>
<evidence type="ECO:0000313" key="1">
    <source>
        <dbReference type="EMBL" id="TMU50690.1"/>
    </source>
</evidence>
<evidence type="ECO:0000313" key="2">
    <source>
        <dbReference type="Proteomes" id="UP000751614"/>
    </source>
</evidence>
<sequence>MTENEFECDEKEKCLDSIKAFCYSFKDGSYRTQWSLKDFILPGGNEVSEEYSISFWTKYFELKDYNGDGVVDPIMVYGTFGVNGTNDGRIKLLVYHNGIKRAIRHQNGTLDNERNTQVDEMYYLLPTGIQNRVHKIM</sequence>
<reference evidence="1 2" key="1">
    <citation type="submission" date="2019-05" db="EMBL/GenBank/DDBJ databases">
        <title>Flagellimonas sp. AsT0115, sp. nov., isolated from a marine red algae, Asparagopsis taxiformis.</title>
        <authorList>
            <person name="Kim J."/>
            <person name="Jeong S.E."/>
            <person name="Jeon C.O."/>
        </authorList>
    </citation>
    <scope>NUCLEOTIDE SEQUENCE [LARGE SCALE GENOMIC DNA]</scope>
    <source>
        <strain evidence="1 2">AsT0115</strain>
    </source>
</reference>
<keyword evidence="2" id="KW-1185">Reference proteome</keyword>
<dbReference type="EMBL" id="VCNI01000004">
    <property type="protein sequence ID" value="TMU50690.1"/>
    <property type="molecule type" value="Genomic_DNA"/>
</dbReference>
<evidence type="ECO:0008006" key="3">
    <source>
        <dbReference type="Google" id="ProtNLM"/>
    </source>
</evidence>
<dbReference type="Proteomes" id="UP000751614">
    <property type="component" value="Unassembled WGS sequence"/>
</dbReference>
<accession>A0ABY2WGL9</accession>
<organism evidence="1 2">
    <name type="scientific">Flagellimonas algicola</name>
    <dbReference type="NCBI Taxonomy" id="2583815"/>
    <lineage>
        <taxon>Bacteria</taxon>
        <taxon>Pseudomonadati</taxon>
        <taxon>Bacteroidota</taxon>
        <taxon>Flavobacteriia</taxon>
        <taxon>Flavobacteriales</taxon>
        <taxon>Flavobacteriaceae</taxon>
        <taxon>Flagellimonas</taxon>
    </lineage>
</organism>
<protein>
    <recommendedName>
        <fullName evidence="3">VCBS repeat protein</fullName>
    </recommendedName>
</protein>
<gene>
    <name evidence="1" type="ORF">FGG15_17980</name>
</gene>